<proteinExistence type="predicted"/>
<keyword evidence="2" id="KW-1185">Reference proteome</keyword>
<sequence length="78" mass="9105">MENKSKRMEKFEELAEKRVNEVIKRIQLIGNLSSTSNYEYTDAHVKQILGAIKREVRDLESRFNSRGKADQAGFKFKV</sequence>
<comment type="caution">
    <text evidence="1">The sequence shown here is derived from an EMBL/GenBank/DDBJ whole genome shotgun (WGS) entry which is preliminary data.</text>
</comment>
<reference evidence="1 2" key="1">
    <citation type="journal article" date="2024" name="Appl. Environ. Microbiol.">
        <title>Pontiella agarivorans sp. nov., a novel marine anaerobic bacterium capable of degrading macroalgal polysaccharides and fixing nitrogen.</title>
        <authorList>
            <person name="Liu N."/>
            <person name="Kivenson V."/>
            <person name="Peng X."/>
            <person name="Cui Z."/>
            <person name="Lankiewicz T.S."/>
            <person name="Gosselin K.M."/>
            <person name="English C.J."/>
            <person name="Blair E.M."/>
            <person name="O'Malley M.A."/>
            <person name="Valentine D.L."/>
        </authorList>
    </citation>
    <scope>NUCLEOTIDE SEQUENCE [LARGE SCALE GENOMIC DNA]</scope>
    <source>
        <strain evidence="1 2">NLcol2</strain>
    </source>
</reference>
<dbReference type="Proteomes" id="UP001290861">
    <property type="component" value="Unassembled WGS sequence"/>
</dbReference>
<name>A0ABU5MVE5_9BACT</name>
<evidence type="ECO:0000313" key="2">
    <source>
        <dbReference type="Proteomes" id="UP001290861"/>
    </source>
</evidence>
<gene>
    <name evidence="1" type="ORF">P9H32_06145</name>
</gene>
<accession>A0ABU5MVE5</accession>
<organism evidence="1 2">
    <name type="scientific">Pontiella agarivorans</name>
    <dbReference type="NCBI Taxonomy" id="3038953"/>
    <lineage>
        <taxon>Bacteria</taxon>
        <taxon>Pseudomonadati</taxon>
        <taxon>Kiritimatiellota</taxon>
        <taxon>Kiritimatiellia</taxon>
        <taxon>Kiritimatiellales</taxon>
        <taxon>Pontiellaceae</taxon>
        <taxon>Pontiella</taxon>
    </lineage>
</organism>
<evidence type="ECO:0000313" key="1">
    <source>
        <dbReference type="EMBL" id="MDZ8118206.1"/>
    </source>
</evidence>
<dbReference type="RefSeq" id="WP_322608004.1">
    <property type="nucleotide sequence ID" value="NZ_JARVCO010000007.1"/>
</dbReference>
<protein>
    <submittedName>
        <fullName evidence="1">Uncharacterized protein</fullName>
    </submittedName>
</protein>
<dbReference type="EMBL" id="JARVCO010000007">
    <property type="protein sequence ID" value="MDZ8118206.1"/>
    <property type="molecule type" value="Genomic_DNA"/>
</dbReference>